<keyword evidence="3" id="KW-1185">Reference proteome</keyword>
<evidence type="ECO:0000313" key="2">
    <source>
        <dbReference type="EMBL" id="EQB11386.1"/>
    </source>
</evidence>
<dbReference type="OrthoDB" id="7188556at2"/>
<proteinExistence type="predicted"/>
<accession>T0H4Z3</accession>
<dbReference type="RefSeq" id="WP_021228173.1">
    <property type="nucleotide sequence ID" value="NZ_ATDP01000107.1"/>
</dbReference>
<keyword evidence="1" id="KW-0812">Transmembrane</keyword>
<comment type="caution">
    <text evidence="2">The sequence shown here is derived from an EMBL/GenBank/DDBJ whole genome shotgun (WGS) entry which is preliminary data.</text>
</comment>
<name>T0H4Z3_9SPHN</name>
<dbReference type="EMBL" id="ATDP01000107">
    <property type="protein sequence ID" value="EQB11386.1"/>
    <property type="molecule type" value="Genomic_DNA"/>
</dbReference>
<feature type="transmembrane region" description="Helical" evidence="1">
    <location>
        <begin position="6"/>
        <end position="24"/>
    </location>
</feature>
<feature type="transmembrane region" description="Helical" evidence="1">
    <location>
        <begin position="31"/>
        <end position="50"/>
    </location>
</feature>
<dbReference type="PATRIC" id="fig|1331060.3.peg.4569"/>
<keyword evidence="1" id="KW-1133">Transmembrane helix</keyword>
<sequence length="167" mass="18209">MSMSWVLALTYNAVLLSVGGYAWVRGGRPERIGAAINIAASFATGALQLIDRRHYAPAEAIVLGIDVVVAISFYWLAIRTTRFWPIWAFGFALANLIMTVAALLLPGVSLFAYHSGLSAYAYLALGALLLGAWRMPPGADDVLKNGSRRAWFAKEKLREHSQLNSNV</sequence>
<dbReference type="Proteomes" id="UP000015531">
    <property type="component" value="Unassembled WGS sequence"/>
</dbReference>
<dbReference type="eggNOG" id="ENOG5033GSG">
    <property type="taxonomic scope" value="Bacteria"/>
</dbReference>
<reference evidence="2 3" key="1">
    <citation type="journal article" date="2013" name="Genome Announc.">
        <title>Draft Genome Sequence of Sphingobium lactosutens Strain DS20T, Isolated from a Hexachlorocyclohexane Dumpsite.</title>
        <authorList>
            <person name="Kumar R."/>
            <person name="Dwivedi V."/>
            <person name="Negi V."/>
            <person name="Khurana J.P."/>
            <person name="Lal R."/>
        </authorList>
    </citation>
    <scope>NUCLEOTIDE SEQUENCE [LARGE SCALE GENOMIC DNA]</scope>
    <source>
        <strain evidence="2 3">DS20</strain>
    </source>
</reference>
<feature type="transmembrane region" description="Helical" evidence="1">
    <location>
        <begin position="111"/>
        <end position="133"/>
    </location>
</feature>
<protein>
    <submittedName>
        <fullName evidence="2">Uncharacterized protein</fullName>
    </submittedName>
</protein>
<organism evidence="2 3">
    <name type="scientific">Sphingobium lactosutens DS20</name>
    <dbReference type="NCBI Taxonomy" id="1331060"/>
    <lineage>
        <taxon>Bacteria</taxon>
        <taxon>Pseudomonadati</taxon>
        <taxon>Pseudomonadota</taxon>
        <taxon>Alphaproteobacteria</taxon>
        <taxon>Sphingomonadales</taxon>
        <taxon>Sphingomonadaceae</taxon>
        <taxon>Sphingobium</taxon>
    </lineage>
</organism>
<keyword evidence="1" id="KW-0472">Membrane</keyword>
<feature type="transmembrane region" description="Helical" evidence="1">
    <location>
        <begin position="56"/>
        <end position="77"/>
    </location>
</feature>
<evidence type="ECO:0000256" key="1">
    <source>
        <dbReference type="SAM" id="Phobius"/>
    </source>
</evidence>
<dbReference type="AlphaFoldDB" id="T0H4Z3"/>
<evidence type="ECO:0000313" key="3">
    <source>
        <dbReference type="Proteomes" id="UP000015531"/>
    </source>
</evidence>
<gene>
    <name evidence="2" type="ORF">RLDS_23575</name>
</gene>
<feature type="transmembrane region" description="Helical" evidence="1">
    <location>
        <begin position="84"/>
        <end position="105"/>
    </location>
</feature>